<comment type="subcellular location">
    <subcellularLocation>
        <location evidence="1 8">Cell outer membrane</location>
        <topology evidence="1 8">Multi-pass membrane protein</topology>
    </subcellularLocation>
</comment>
<dbReference type="Gene3D" id="2.170.130.10">
    <property type="entry name" value="TonB-dependent receptor, plug domain"/>
    <property type="match status" value="1"/>
</dbReference>
<dbReference type="NCBIfam" id="TIGR01782">
    <property type="entry name" value="TonB-Xanth-Caul"/>
    <property type="match status" value="1"/>
</dbReference>
<dbReference type="InterPro" id="IPR039426">
    <property type="entry name" value="TonB-dep_rcpt-like"/>
</dbReference>
<name>A0A1H6MHA3_9FLAO</name>
<evidence type="ECO:0000256" key="5">
    <source>
        <dbReference type="ARBA" id="ARBA00023077"/>
    </source>
</evidence>
<feature type="chain" id="PRO_5011731518" evidence="10">
    <location>
        <begin position="19"/>
        <end position="932"/>
    </location>
</feature>
<dbReference type="InterPro" id="IPR000531">
    <property type="entry name" value="Beta-barrel_TonB"/>
</dbReference>
<keyword evidence="14" id="KW-1185">Reference proteome</keyword>
<sequence length="932" mass="105407">MKNFYILAASLVSAFTFAQSGVISGKVIDESNKFSLPGATIKIEGSNRYTISNQNGGYEFLSLPEGNYTVYVEYIGYVTAAQEVIVTANHTTTANFQLIAGSEELEEIVIIGDFLRGQAKALNQQRNNANITNIISSDQVGRFPDANIGDALKRVPGITMQNDQGEARNIIVRGLSPELNSVTLNGDRIPSAEGDNRNVQMDLIPSDMISTIEVNKTLTPDMDADAIGGSVNLITRAVPNRERISATLSGGYAPIRDKGLYNGAFIYGNRFADNKLGIIASGTWQSQNFGSDNVEAVWDKDDNGNPYITEMDIRKYDVQRVRRSFSLSSDYVFNENNRIDLTAMYNWRDDRENRYRTRYRDLELQDDGTYVGEIRRETKGGIDNSRNKNARLEDQRIMNISLRGEHLLTPKLDMDWSVSYSKASEDRPNERYMDFRQKDVTMGQSTKGKNDPLVYAAGGEDPNNFELRSITENHDYTQEEEIGAKLNFRVPLSVIQHQKGRLRFGARLRLKDKVRDNIFYEYEPLNPWGSLANVQNVFWSGDNFNQGSQYVPGYFASNQLLGSLDLGNPNLFESSLQPAEFLSSNYKAKERITAGYLRWDQDFNEKTSLIAGVRLEHTAIEYTGNYIMDEEDLVGEIKNENDYLNVLPSVTLKHKVNDNFILRAAITTSIARPNYYNLAPYVNVIPADSEIAAGNPNLKATYATNFDVMAENYFENIGIVSAGAFYKNLDNFIYTYNNNIYTTDNFSADFPTVANPIPAGENWDFTQARNGDKVSVYGFEVAFQRQLDFLPGSFFKNLGLYANYTYTKSDAKGITNEDGEARTGLGLPRTAPHMVNGSLAWENNKFSARISANYTSAYLDEIGGNEFEDSYYDKQFFLDFNASYKFTPNWRVFLEANNLTNQPLRYYQGDTNRMKQLEYYQSRFTLGIKYDF</sequence>
<evidence type="ECO:0000256" key="7">
    <source>
        <dbReference type="ARBA" id="ARBA00023237"/>
    </source>
</evidence>
<evidence type="ECO:0000313" key="13">
    <source>
        <dbReference type="EMBL" id="SEI00996.1"/>
    </source>
</evidence>
<dbReference type="InterPro" id="IPR012910">
    <property type="entry name" value="Plug_dom"/>
</dbReference>
<keyword evidence="7 8" id="KW-0998">Cell outer membrane</keyword>
<proteinExistence type="inferred from homology"/>
<dbReference type="GO" id="GO:0009279">
    <property type="term" value="C:cell outer membrane"/>
    <property type="evidence" value="ECO:0007669"/>
    <property type="project" value="UniProtKB-SubCell"/>
</dbReference>
<reference evidence="13 14" key="1">
    <citation type="submission" date="2016-10" db="EMBL/GenBank/DDBJ databases">
        <authorList>
            <person name="de Groot N.N."/>
        </authorList>
    </citation>
    <scope>NUCLEOTIDE SEQUENCE [LARGE SCALE GENOMIC DNA]</scope>
    <source>
        <strain evidence="13 14">CGMCC 1.10825</strain>
    </source>
</reference>
<dbReference type="STRING" id="1159016.SAMN02927937_02708"/>
<evidence type="ECO:0000256" key="3">
    <source>
        <dbReference type="ARBA" id="ARBA00022452"/>
    </source>
</evidence>
<protein>
    <submittedName>
        <fullName evidence="13">TonB-dependent receptor</fullName>
    </submittedName>
</protein>
<feature type="signal peptide" evidence="10">
    <location>
        <begin position="1"/>
        <end position="18"/>
    </location>
</feature>
<keyword evidence="13" id="KW-0675">Receptor</keyword>
<evidence type="ECO:0000256" key="9">
    <source>
        <dbReference type="RuleBase" id="RU003357"/>
    </source>
</evidence>
<keyword evidence="4 8" id="KW-0812">Transmembrane</keyword>
<evidence type="ECO:0000259" key="11">
    <source>
        <dbReference type="Pfam" id="PF00593"/>
    </source>
</evidence>
<comment type="similarity">
    <text evidence="8 9">Belongs to the TonB-dependent receptor family.</text>
</comment>
<keyword evidence="3 8" id="KW-1134">Transmembrane beta strand</keyword>
<dbReference type="Pfam" id="PF07715">
    <property type="entry name" value="Plug"/>
    <property type="match status" value="1"/>
</dbReference>
<dbReference type="Gene3D" id="2.60.40.1120">
    <property type="entry name" value="Carboxypeptidase-like, regulatory domain"/>
    <property type="match status" value="1"/>
</dbReference>
<dbReference type="Proteomes" id="UP000199634">
    <property type="component" value="Unassembled WGS sequence"/>
</dbReference>
<dbReference type="PROSITE" id="PS52016">
    <property type="entry name" value="TONB_DEPENDENT_REC_3"/>
    <property type="match status" value="1"/>
</dbReference>
<dbReference type="PANTHER" id="PTHR40980">
    <property type="entry name" value="PLUG DOMAIN-CONTAINING PROTEIN"/>
    <property type="match status" value="1"/>
</dbReference>
<dbReference type="Pfam" id="PF13715">
    <property type="entry name" value="CarbopepD_reg_2"/>
    <property type="match status" value="1"/>
</dbReference>
<dbReference type="RefSeq" id="WP_091102309.1">
    <property type="nucleotide sequence ID" value="NZ_FNXE01000057.1"/>
</dbReference>
<dbReference type="SUPFAM" id="SSF56935">
    <property type="entry name" value="Porins"/>
    <property type="match status" value="1"/>
</dbReference>
<dbReference type="CDD" id="cd01347">
    <property type="entry name" value="ligand_gated_channel"/>
    <property type="match status" value="1"/>
</dbReference>
<dbReference type="PANTHER" id="PTHR40980:SF4">
    <property type="entry name" value="TONB-DEPENDENT RECEPTOR-LIKE BETA-BARREL DOMAIN-CONTAINING PROTEIN"/>
    <property type="match status" value="1"/>
</dbReference>
<evidence type="ECO:0000256" key="4">
    <source>
        <dbReference type="ARBA" id="ARBA00022692"/>
    </source>
</evidence>
<dbReference type="OrthoDB" id="8727862at2"/>
<evidence type="ECO:0000256" key="8">
    <source>
        <dbReference type="PROSITE-ProRule" id="PRU01360"/>
    </source>
</evidence>
<dbReference type="Gene3D" id="2.40.170.20">
    <property type="entry name" value="TonB-dependent receptor, beta-barrel domain"/>
    <property type="match status" value="1"/>
</dbReference>
<keyword evidence="10" id="KW-0732">Signal</keyword>
<dbReference type="InterPro" id="IPR037066">
    <property type="entry name" value="Plug_dom_sf"/>
</dbReference>
<accession>A0A1H6MHA3</accession>
<keyword evidence="2 8" id="KW-0813">Transport</keyword>
<evidence type="ECO:0000256" key="1">
    <source>
        <dbReference type="ARBA" id="ARBA00004571"/>
    </source>
</evidence>
<dbReference type="InterPro" id="IPR008969">
    <property type="entry name" value="CarboxyPept-like_regulatory"/>
</dbReference>
<dbReference type="InterPro" id="IPR010104">
    <property type="entry name" value="TonB_rcpt_bac"/>
</dbReference>
<dbReference type="SUPFAM" id="SSF49464">
    <property type="entry name" value="Carboxypeptidase regulatory domain-like"/>
    <property type="match status" value="1"/>
</dbReference>
<dbReference type="AlphaFoldDB" id="A0A1H6MHA3"/>
<evidence type="ECO:0000313" key="14">
    <source>
        <dbReference type="Proteomes" id="UP000199634"/>
    </source>
</evidence>
<keyword evidence="6 8" id="KW-0472">Membrane</keyword>
<evidence type="ECO:0000256" key="6">
    <source>
        <dbReference type="ARBA" id="ARBA00023136"/>
    </source>
</evidence>
<evidence type="ECO:0000256" key="10">
    <source>
        <dbReference type="SAM" id="SignalP"/>
    </source>
</evidence>
<organism evidence="13 14">
    <name type="scientific">Paenimyroides marinum</name>
    <dbReference type="NCBI Taxonomy" id="1159016"/>
    <lineage>
        <taxon>Bacteria</taxon>
        <taxon>Pseudomonadati</taxon>
        <taxon>Bacteroidota</taxon>
        <taxon>Flavobacteriia</taxon>
        <taxon>Flavobacteriales</taxon>
        <taxon>Flavobacteriaceae</taxon>
        <taxon>Paenimyroides</taxon>
    </lineage>
</organism>
<feature type="domain" description="TonB-dependent receptor-like beta-barrel" evidence="11">
    <location>
        <begin position="473"/>
        <end position="899"/>
    </location>
</feature>
<dbReference type="InterPro" id="IPR036942">
    <property type="entry name" value="Beta-barrel_TonB_sf"/>
</dbReference>
<evidence type="ECO:0000256" key="2">
    <source>
        <dbReference type="ARBA" id="ARBA00022448"/>
    </source>
</evidence>
<evidence type="ECO:0000259" key="12">
    <source>
        <dbReference type="Pfam" id="PF07715"/>
    </source>
</evidence>
<keyword evidence="5 9" id="KW-0798">TonB box</keyword>
<dbReference type="EMBL" id="FNXE01000057">
    <property type="protein sequence ID" value="SEI00996.1"/>
    <property type="molecule type" value="Genomic_DNA"/>
</dbReference>
<dbReference type="Pfam" id="PF00593">
    <property type="entry name" value="TonB_dep_Rec_b-barrel"/>
    <property type="match status" value="1"/>
</dbReference>
<gene>
    <name evidence="13" type="ORF">SAMN02927937_02708</name>
</gene>
<feature type="domain" description="TonB-dependent receptor plug" evidence="12">
    <location>
        <begin position="126"/>
        <end position="229"/>
    </location>
</feature>